<proteinExistence type="predicted"/>
<sequence>MKNEAEAFMSALTTLKLCWAIHKSNEAVRKCAGLLKRKFKENLAYEAMRKIESSSSPMLVITLAEWELGKLNRDEPLSN</sequence>
<evidence type="ECO:0000259" key="1">
    <source>
        <dbReference type="Pfam" id="PF24886"/>
    </source>
</evidence>
<dbReference type="EMBL" id="CVRY01000002">
    <property type="protein sequence ID" value="CRL60188.1"/>
    <property type="molecule type" value="Genomic_DNA"/>
</dbReference>
<dbReference type="InterPro" id="IPR056642">
    <property type="entry name" value="DUF7740"/>
</dbReference>
<evidence type="ECO:0000313" key="3">
    <source>
        <dbReference type="Proteomes" id="UP000183920"/>
    </source>
</evidence>
<dbReference type="Pfam" id="PF24886">
    <property type="entry name" value="DUF7740"/>
    <property type="match status" value="1"/>
</dbReference>
<name>A0A0G4Q2Z2_9GAMM</name>
<organism evidence="2 3">
    <name type="scientific">Proteus penneri</name>
    <dbReference type="NCBI Taxonomy" id="102862"/>
    <lineage>
        <taxon>Bacteria</taxon>
        <taxon>Pseudomonadati</taxon>
        <taxon>Pseudomonadota</taxon>
        <taxon>Gammaproteobacteria</taxon>
        <taxon>Enterobacterales</taxon>
        <taxon>Morganellaceae</taxon>
        <taxon>Proteus</taxon>
    </lineage>
</organism>
<reference evidence="3" key="1">
    <citation type="submission" date="2015-06" db="EMBL/GenBank/DDBJ databases">
        <authorList>
            <person name="Urmite Genomes"/>
        </authorList>
    </citation>
    <scope>NUCLEOTIDE SEQUENCE [LARGE SCALE GENOMIC DNA]</scope>
    <source>
        <strain evidence="3">CSUR P1867</strain>
    </source>
</reference>
<dbReference type="Proteomes" id="UP000183920">
    <property type="component" value="Unassembled WGS sequence"/>
</dbReference>
<feature type="domain" description="DUF7740" evidence="1">
    <location>
        <begin position="7"/>
        <end position="68"/>
    </location>
</feature>
<dbReference type="RefSeq" id="WP_072063062.1">
    <property type="nucleotide sequence ID" value="NZ_CVRY01000002.1"/>
</dbReference>
<gene>
    <name evidence="2" type="ORF">BN1804_00799</name>
</gene>
<protein>
    <recommendedName>
        <fullName evidence="1">DUF7740 domain-containing protein</fullName>
    </recommendedName>
</protein>
<dbReference type="AlphaFoldDB" id="A0A0G4Q2Z2"/>
<accession>A0A0G4Q2Z2</accession>
<evidence type="ECO:0000313" key="2">
    <source>
        <dbReference type="EMBL" id="CRL60188.1"/>
    </source>
</evidence>